<dbReference type="Gene3D" id="2.30.29.30">
    <property type="entry name" value="Pleckstrin-homology domain (PH domain)/Phosphotyrosine-binding domain (PTB)"/>
    <property type="match status" value="1"/>
</dbReference>
<evidence type="ECO:0000256" key="11">
    <source>
        <dbReference type="ARBA" id="ARBA00022771"/>
    </source>
</evidence>
<dbReference type="GO" id="GO:0005886">
    <property type="term" value="C:plasma membrane"/>
    <property type="evidence" value="ECO:0007669"/>
    <property type="project" value="UniProtKB-SubCell"/>
</dbReference>
<dbReference type="InterPro" id="IPR036860">
    <property type="entry name" value="SH2_dom_sf"/>
</dbReference>
<evidence type="ECO:0000256" key="25">
    <source>
        <dbReference type="PROSITE-ProRule" id="PRU00192"/>
    </source>
</evidence>
<evidence type="ECO:0000256" key="22">
    <source>
        <dbReference type="ARBA" id="ARBA00051245"/>
    </source>
</evidence>
<dbReference type="PRINTS" id="PR00402">
    <property type="entry name" value="TECBTKDOMAIN"/>
</dbReference>
<keyword evidence="13" id="KW-0862">Zinc</keyword>
<dbReference type="PROSITE" id="PS50011">
    <property type="entry name" value="PROTEIN_KINASE_DOM"/>
    <property type="match status" value="2"/>
</dbReference>
<sequence>MNFNTILEETLIKRSQQKKKTSPLNYKERLFVLTKSMLTYYEGRPEKKCRKGFIDVSKIKCVEIVKNDDGVIPCQNKYPFQVVHDANTLYIFAPSAQSRDRWVKKLKEEIKNNNNIMIKYHPKFWADGSYQCCRQTEKLAPGCEKYNLFESSIRKALPPTPAPEIKKRRPPPPIPPEEENGEEIVVALYDFQATEAHDLRLERGQEYIILEKNDVHWWRARDKYGSEGYIPSNYVTGKKSNNLDQYEWYCRNMNRSKAEQLLRSEDKEGGFMVRDSSQPGMYTVSLYTKFGGEGSSGFRHYHIKETMTSPKKYYLAEKHAFGSIPEIIEYHKHNAAGLATRLRYPVSTKGKNAPTTAGFSYEKWEINPSELTFMRELGSGLFGVVRLGKWRAQYKVAIKAIREGAMCEEDFIEEAKVMMKLTHPKLVQLYGVCTQQKPIYIVTEFMERGCLLNFLRQRQGHFSRDILLSMCQDVCEGMEYLERNSFIHRDLAARNCLVNEAGIVKVSDFGMARYVLDDQYTSSSGAKFPVKWCPPEVFNYSRFSSKSDVWSFDNTIQSIFCCCCCCSVQKRQVRTQISLSKDEELSEKYTQRRRPWFSDLPSKKQSNRGHGQPSKRKPLPPLPPSEVSEEKIHVKALYDFLPREPYDLALKRAEEYLILEKYDPHWWKARDRLGNEGLIPSNYVTENKPTNLEIYEWYHRNITRNQAEHLLRQESKEGAFIVRDSRHLGSYTISVFIRDKRDMEATIKHYQIKRNDSGQWYVAERHLFQSIPELIWYHQHNAAGLMSRLRYPVGLMGSCLPATAGFSYEKWEIDPSELAFVKQIGSGQFGVVYLGQWRAHVQVAIKAINEGFMSEEDFIEEAKVMMKLSHSKLVQLYGVCIQQKPLYIVTEFMENGCLLNYLRERKGKLSKEMLLSVCQDICEGMEYLERNCFIHRDLAARNCLVSSTCIVKISDFGMTRYVLDDEYVSSSGAKFPVKWSPPEVFHFNRYSSKSDVWSFGVLMWEVFSEGKMPFENRSNLQVVEAISKGFRLYRPYLAPMSIYEVMYSCWHEGVRYSE</sequence>
<dbReference type="Pfam" id="PF00018">
    <property type="entry name" value="SH3_1"/>
    <property type="match status" value="2"/>
</dbReference>
<dbReference type="FunFam" id="3.30.505.10:FF:000045">
    <property type="entry name" value="Tyrosine-protein kinase"/>
    <property type="match status" value="1"/>
</dbReference>
<dbReference type="InterPro" id="IPR011993">
    <property type="entry name" value="PH-like_dom_sf"/>
</dbReference>
<evidence type="ECO:0000256" key="4">
    <source>
        <dbReference type="ARBA" id="ARBA00022443"/>
    </source>
</evidence>
<dbReference type="SUPFAM" id="SSF56112">
    <property type="entry name" value="Protein kinase-like (PK-like)"/>
    <property type="match status" value="2"/>
</dbReference>
<dbReference type="SUPFAM" id="SSF50729">
    <property type="entry name" value="PH domain-like"/>
    <property type="match status" value="1"/>
</dbReference>
<keyword evidence="10 27" id="KW-0547">Nucleotide-binding</keyword>
<dbReference type="PANTHER" id="PTHR24418">
    <property type="entry name" value="TYROSINE-PROTEIN KINASE"/>
    <property type="match status" value="1"/>
</dbReference>
<dbReference type="Gene3D" id="1.10.510.10">
    <property type="entry name" value="Transferase(Phosphotransferase) domain 1"/>
    <property type="match status" value="2"/>
</dbReference>
<dbReference type="PROSITE" id="PS51113">
    <property type="entry name" value="ZF_BTK"/>
    <property type="match status" value="1"/>
</dbReference>
<dbReference type="GO" id="GO:0005524">
    <property type="term" value="F:ATP binding"/>
    <property type="evidence" value="ECO:0007669"/>
    <property type="project" value="UniProtKB-UniRule"/>
</dbReference>
<evidence type="ECO:0000256" key="14">
    <source>
        <dbReference type="ARBA" id="ARBA00022840"/>
    </source>
</evidence>
<evidence type="ECO:0000256" key="23">
    <source>
        <dbReference type="ARBA" id="ARBA00063846"/>
    </source>
</evidence>
<dbReference type="Pfam" id="PF00017">
    <property type="entry name" value="SH2"/>
    <property type="match status" value="2"/>
</dbReference>
<dbReference type="PROSITE" id="PS00109">
    <property type="entry name" value="PROTEIN_KINASE_TYR"/>
    <property type="match status" value="2"/>
</dbReference>
<dbReference type="CDD" id="cd01238">
    <property type="entry name" value="PH_Btk"/>
    <property type="match status" value="1"/>
</dbReference>
<protein>
    <recommendedName>
        <fullName evidence="28">Tyrosine-protein kinase</fullName>
        <ecNumber evidence="28">2.7.10.2</ecNumber>
    </recommendedName>
</protein>
<dbReference type="Gene3D" id="3.30.505.10">
    <property type="entry name" value="SH2 domain"/>
    <property type="match status" value="2"/>
</dbReference>
<comment type="subcellular location">
    <subcellularLocation>
        <location evidence="2">Cell membrane</location>
        <topology evidence="2">Peripheral membrane protein</topology>
    </subcellularLocation>
    <subcellularLocation>
        <location evidence="3">Cytoplasm</location>
        <location evidence="3">Cytoskeleton</location>
    </subcellularLocation>
</comment>
<dbReference type="CDD" id="cd11905">
    <property type="entry name" value="SH3_Tec"/>
    <property type="match status" value="1"/>
</dbReference>
<dbReference type="Pfam" id="PF07714">
    <property type="entry name" value="PK_Tyr_Ser-Thr"/>
    <property type="match status" value="2"/>
</dbReference>
<dbReference type="SMART" id="SM00326">
    <property type="entry name" value="SH3"/>
    <property type="match status" value="2"/>
</dbReference>
<dbReference type="PRINTS" id="PR00401">
    <property type="entry name" value="SH2DOMAIN"/>
</dbReference>
<evidence type="ECO:0000256" key="29">
    <source>
        <dbReference type="SAM" id="MobiDB-lite"/>
    </source>
</evidence>
<feature type="domain" description="PH" evidence="32">
    <location>
        <begin position="4"/>
        <end position="111"/>
    </location>
</feature>
<evidence type="ECO:0000256" key="27">
    <source>
        <dbReference type="PROSITE-ProRule" id="PRU10141"/>
    </source>
</evidence>
<dbReference type="EMBL" id="JAEMGP010000006">
    <property type="protein sequence ID" value="KAG5207632.1"/>
    <property type="molecule type" value="Genomic_DNA"/>
</dbReference>
<dbReference type="InterPro" id="IPR001452">
    <property type="entry name" value="SH3_domain"/>
</dbReference>
<dbReference type="GO" id="GO:0008270">
    <property type="term" value="F:zinc ion binding"/>
    <property type="evidence" value="ECO:0007669"/>
    <property type="project" value="UniProtKB-KW"/>
</dbReference>
<dbReference type="InterPro" id="IPR020635">
    <property type="entry name" value="Tyr_kinase_cat_dom"/>
</dbReference>
<dbReference type="PRINTS" id="PR00109">
    <property type="entry name" value="TYRKINASE"/>
</dbReference>
<dbReference type="SUPFAM" id="SSF55550">
    <property type="entry name" value="SH2 domain"/>
    <property type="match status" value="2"/>
</dbReference>
<dbReference type="GO" id="GO:0002250">
    <property type="term" value="P:adaptive immune response"/>
    <property type="evidence" value="ECO:0007669"/>
    <property type="project" value="UniProtKB-KW"/>
</dbReference>
<dbReference type="FunFam" id="3.30.505.10:FF:000041">
    <property type="entry name" value="Tyrosine-protein kinase"/>
    <property type="match status" value="1"/>
</dbReference>
<dbReference type="FunFam" id="2.30.30.40:FF:000197">
    <property type="entry name" value="Tyrosine-protein kinase"/>
    <property type="match status" value="1"/>
</dbReference>
<keyword evidence="14 27" id="KW-0067">ATP-binding</keyword>
<dbReference type="InterPro" id="IPR035572">
    <property type="entry name" value="Tec_SH3"/>
</dbReference>
<dbReference type="PROSITE" id="PS50002">
    <property type="entry name" value="SH3"/>
    <property type="match status" value="2"/>
</dbReference>
<dbReference type="SMART" id="SM00252">
    <property type="entry name" value="SH2"/>
    <property type="match status" value="2"/>
</dbReference>
<reference evidence="34 35" key="1">
    <citation type="submission" date="2020-12" db="EMBL/GenBank/DDBJ databases">
        <title>De novo assembly of Tibetan sheep genome.</title>
        <authorList>
            <person name="Li X."/>
        </authorList>
    </citation>
    <scope>NUCLEOTIDE SEQUENCE [LARGE SCALE GENOMIC DNA]</scope>
    <source>
        <tissue evidence="34">Heart</tissue>
    </source>
</reference>
<dbReference type="SMART" id="SM00219">
    <property type="entry name" value="TyrKc"/>
    <property type="match status" value="2"/>
</dbReference>
<dbReference type="FunFam" id="3.30.200.20:FF:000053">
    <property type="entry name" value="Tyrosine-protein kinase"/>
    <property type="match status" value="2"/>
</dbReference>
<dbReference type="Pfam" id="PF00779">
    <property type="entry name" value="BTK"/>
    <property type="match status" value="1"/>
</dbReference>
<evidence type="ECO:0000256" key="6">
    <source>
        <dbReference type="ARBA" id="ARBA00022490"/>
    </source>
</evidence>
<name>A0A836D224_SHEEP</name>
<evidence type="ECO:0000256" key="1">
    <source>
        <dbReference type="ARBA" id="ARBA00001947"/>
    </source>
</evidence>
<comment type="similarity">
    <text evidence="28">Belongs to the protein kinase superfamily. Tyr protein kinase family.</text>
</comment>
<dbReference type="InterPro" id="IPR000719">
    <property type="entry name" value="Prot_kinase_dom"/>
</dbReference>
<keyword evidence="19" id="KW-0472">Membrane</keyword>
<feature type="binding site" evidence="27">
    <location>
        <position position="399"/>
    </location>
    <ligand>
        <name>ATP</name>
        <dbReference type="ChEBI" id="CHEBI:30616"/>
    </ligand>
</feature>
<keyword evidence="4 25" id="KW-0728">SH3 domain</keyword>
<dbReference type="InterPro" id="IPR001562">
    <property type="entry name" value="Znf_Btk_motif"/>
</dbReference>
<keyword evidence="18" id="KW-1064">Adaptive immunity</keyword>
<keyword evidence="7" id="KW-0597">Phosphoprotein</keyword>
<comment type="caution">
    <text evidence="34">The sequence shown here is derived from an EMBL/GenBank/DDBJ whole genome shotgun (WGS) entry which is preliminary data.</text>
</comment>
<dbReference type="GO" id="GO:0008289">
    <property type="term" value="F:lipid binding"/>
    <property type="evidence" value="ECO:0007669"/>
    <property type="project" value="UniProtKB-KW"/>
</dbReference>
<keyword evidence="20 28" id="KW-0829">Tyrosine-protein kinase</keyword>
<evidence type="ECO:0000256" key="15">
    <source>
        <dbReference type="ARBA" id="ARBA00022859"/>
    </source>
</evidence>
<proteinExistence type="inferred from homology"/>
<comment type="subunit">
    <text evidence="23">Interacts with PARP1 and EEF1A1. Interacts with SH2D2A. Interacts with FYN.</text>
</comment>
<dbReference type="InterPro" id="IPR001245">
    <property type="entry name" value="Ser-Thr/Tyr_kinase_cat_dom"/>
</dbReference>
<evidence type="ECO:0000259" key="33">
    <source>
        <dbReference type="PROSITE" id="PS50011"/>
    </source>
</evidence>
<dbReference type="AlphaFoldDB" id="A0A836D224"/>
<evidence type="ECO:0000256" key="20">
    <source>
        <dbReference type="ARBA" id="ARBA00023137"/>
    </source>
</evidence>
<evidence type="ECO:0000256" key="18">
    <source>
        <dbReference type="ARBA" id="ARBA00023130"/>
    </source>
</evidence>
<evidence type="ECO:0000256" key="10">
    <source>
        <dbReference type="ARBA" id="ARBA00022741"/>
    </source>
</evidence>
<keyword evidence="16 24" id="KW-0727">SH2 domain</keyword>
<dbReference type="PROSITE" id="PS50001">
    <property type="entry name" value="SH2"/>
    <property type="match status" value="2"/>
</dbReference>
<dbReference type="EC" id="2.7.10.2" evidence="28"/>
<dbReference type="PROSITE" id="PS00107">
    <property type="entry name" value="PROTEIN_KINASE_ATP"/>
    <property type="match status" value="2"/>
</dbReference>
<dbReference type="SMART" id="SM00107">
    <property type="entry name" value="BTK"/>
    <property type="match status" value="1"/>
</dbReference>
<evidence type="ECO:0000256" key="12">
    <source>
        <dbReference type="ARBA" id="ARBA00022777"/>
    </source>
</evidence>
<keyword evidence="9" id="KW-0479">Metal-binding</keyword>
<keyword evidence="6" id="KW-0963">Cytoplasm</keyword>
<dbReference type="InterPro" id="IPR008266">
    <property type="entry name" value="Tyr_kinase_AS"/>
</dbReference>
<keyword evidence="15" id="KW-0391">Immunity</keyword>
<evidence type="ECO:0000256" key="24">
    <source>
        <dbReference type="PROSITE-ProRule" id="PRU00191"/>
    </source>
</evidence>
<dbReference type="Pfam" id="PF00169">
    <property type="entry name" value="PH"/>
    <property type="match status" value="1"/>
</dbReference>
<feature type="domain" description="Protein kinase" evidence="33">
    <location>
        <begin position="818"/>
        <end position="1058"/>
    </location>
</feature>
<feature type="domain" description="Protein kinase" evidence="33">
    <location>
        <begin position="371"/>
        <end position="668"/>
    </location>
</feature>
<dbReference type="FunFam" id="2.30.29.30:FF:000210">
    <property type="entry name" value="Tyrosine-protein kinase"/>
    <property type="match status" value="1"/>
</dbReference>
<dbReference type="SMART" id="SM00233">
    <property type="entry name" value="PH"/>
    <property type="match status" value="1"/>
</dbReference>
<feature type="domain" description="SH3" evidence="31">
    <location>
        <begin position="629"/>
        <end position="689"/>
    </location>
</feature>
<evidence type="ECO:0000256" key="13">
    <source>
        <dbReference type="ARBA" id="ARBA00022833"/>
    </source>
</evidence>
<evidence type="ECO:0000313" key="34">
    <source>
        <dbReference type="EMBL" id="KAG5207632.1"/>
    </source>
</evidence>
<keyword evidence="12 28" id="KW-0418">Kinase</keyword>
<evidence type="ECO:0000256" key="21">
    <source>
        <dbReference type="ARBA" id="ARBA00023212"/>
    </source>
</evidence>
<evidence type="ECO:0000256" key="26">
    <source>
        <dbReference type="PROSITE-ProRule" id="PRU00432"/>
    </source>
</evidence>
<evidence type="ECO:0000259" key="31">
    <source>
        <dbReference type="PROSITE" id="PS50002"/>
    </source>
</evidence>
<dbReference type="SUPFAM" id="SSF50044">
    <property type="entry name" value="SH3-domain"/>
    <property type="match status" value="2"/>
</dbReference>
<dbReference type="FunFam" id="2.30.30.40:FF:000151">
    <property type="entry name" value="Tyrosine-protein kinase"/>
    <property type="match status" value="1"/>
</dbReference>
<gene>
    <name evidence="34" type="ORF">JEQ12_017396</name>
</gene>
<organism evidence="34 35">
    <name type="scientific">Ovis aries</name>
    <name type="common">Sheep</name>
    <dbReference type="NCBI Taxonomy" id="9940"/>
    <lineage>
        <taxon>Eukaryota</taxon>
        <taxon>Metazoa</taxon>
        <taxon>Chordata</taxon>
        <taxon>Craniata</taxon>
        <taxon>Vertebrata</taxon>
        <taxon>Euteleostomi</taxon>
        <taxon>Mammalia</taxon>
        <taxon>Eutheria</taxon>
        <taxon>Laurasiatheria</taxon>
        <taxon>Artiodactyla</taxon>
        <taxon>Ruminantia</taxon>
        <taxon>Pecora</taxon>
        <taxon>Bovidae</taxon>
        <taxon>Caprinae</taxon>
        <taxon>Ovis</taxon>
    </lineage>
</organism>
<evidence type="ECO:0000256" key="8">
    <source>
        <dbReference type="ARBA" id="ARBA00022679"/>
    </source>
</evidence>
<dbReference type="Gene3D" id="2.30.30.40">
    <property type="entry name" value="SH3 Domains"/>
    <property type="match status" value="2"/>
</dbReference>
<dbReference type="CDD" id="cd10396">
    <property type="entry name" value="SH2_Tec_Itk"/>
    <property type="match status" value="1"/>
</dbReference>
<keyword evidence="5" id="KW-1003">Cell membrane</keyword>
<dbReference type="CDD" id="cd10398">
    <property type="entry name" value="SH2_Tec_Txk"/>
    <property type="match status" value="1"/>
</dbReference>
<evidence type="ECO:0000256" key="28">
    <source>
        <dbReference type="RuleBase" id="RU362096"/>
    </source>
</evidence>
<keyword evidence="17" id="KW-0446">Lipid-binding</keyword>
<evidence type="ECO:0000256" key="19">
    <source>
        <dbReference type="ARBA" id="ARBA00023136"/>
    </source>
</evidence>
<evidence type="ECO:0000259" key="32">
    <source>
        <dbReference type="PROSITE" id="PS50003"/>
    </source>
</evidence>
<accession>A0A836D224</accession>
<dbReference type="GO" id="GO:0005829">
    <property type="term" value="C:cytosol"/>
    <property type="evidence" value="ECO:0007669"/>
    <property type="project" value="UniProtKB-ARBA"/>
</dbReference>
<evidence type="ECO:0000256" key="5">
    <source>
        <dbReference type="ARBA" id="ARBA00022475"/>
    </source>
</evidence>
<evidence type="ECO:0000313" key="35">
    <source>
        <dbReference type="Proteomes" id="UP000664991"/>
    </source>
</evidence>
<dbReference type="InterPro" id="IPR050198">
    <property type="entry name" value="Non-receptor_tyrosine_kinases"/>
</dbReference>
<feature type="region of interest" description="Disordered" evidence="29">
    <location>
        <begin position="598"/>
        <end position="626"/>
    </location>
</feature>
<keyword evidence="21" id="KW-0206">Cytoskeleton</keyword>
<feature type="domain" description="SH2" evidence="30">
    <location>
        <begin position="697"/>
        <end position="793"/>
    </location>
</feature>
<dbReference type="InterPro" id="IPR035870">
    <property type="entry name" value="Txk_SH2"/>
</dbReference>
<evidence type="ECO:0000256" key="16">
    <source>
        <dbReference type="ARBA" id="ARBA00022999"/>
    </source>
</evidence>
<dbReference type="FunFam" id="1.10.510.10:FF:000052">
    <property type="entry name" value="Tyrosine-protein kinase"/>
    <property type="match status" value="2"/>
</dbReference>
<dbReference type="GO" id="GO:0004715">
    <property type="term" value="F:non-membrane spanning protein tyrosine kinase activity"/>
    <property type="evidence" value="ECO:0007669"/>
    <property type="project" value="UniProtKB-EC"/>
</dbReference>
<evidence type="ECO:0000256" key="17">
    <source>
        <dbReference type="ARBA" id="ARBA00023121"/>
    </source>
</evidence>
<dbReference type="PROSITE" id="PS50003">
    <property type="entry name" value="PH_DOMAIN"/>
    <property type="match status" value="1"/>
</dbReference>
<comment type="catalytic activity">
    <reaction evidence="22 28">
        <text>L-tyrosyl-[protein] + ATP = O-phospho-L-tyrosyl-[protein] + ADP + H(+)</text>
        <dbReference type="Rhea" id="RHEA:10596"/>
        <dbReference type="Rhea" id="RHEA-COMP:10136"/>
        <dbReference type="Rhea" id="RHEA-COMP:20101"/>
        <dbReference type="ChEBI" id="CHEBI:15378"/>
        <dbReference type="ChEBI" id="CHEBI:30616"/>
        <dbReference type="ChEBI" id="CHEBI:46858"/>
        <dbReference type="ChEBI" id="CHEBI:61978"/>
        <dbReference type="ChEBI" id="CHEBI:456216"/>
        <dbReference type="EC" id="2.7.10.2"/>
    </reaction>
</comment>
<dbReference type="GO" id="GO:0035556">
    <property type="term" value="P:intracellular signal transduction"/>
    <property type="evidence" value="ECO:0007669"/>
    <property type="project" value="InterPro"/>
</dbReference>
<dbReference type="InterPro" id="IPR000980">
    <property type="entry name" value="SH2"/>
</dbReference>
<feature type="domain" description="SH2" evidence="30">
    <location>
        <begin position="248"/>
        <end position="346"/>
    </location>
</feature>
<feature type="region of interest" description="Disordered" evidence="29">
    <location>
        <begin position="158"/>
        <end position="179"/>
    </location>
</feature>
<evidence type="ECO:0000256" key="2">
    <source>
        <dbReference type="ARBA" id="ARBA00004202"/>
    </source>
</evidence>
<dbReference type="Proteomes" id="UP000664991">
    <property type="component" value="Unassembled WGS sequence"/>
</dbReference>
<evidence type="ECO:0000256" key="3">
    <source>
        <dbReference type="ARBA" id="ARBA00004245"/>
    </source>
</evidence>
<feature type="domain" description="SH3" evidence="31">
    <location>
        <begin position="180"/>
        <end position="240"/>
    </location>
</feature>
<evidence type="ECO:0000259" key="30">
    <source>
        <dbReference type="PROSITE" id="PS50001"/>
    </source>
</evidence>
<evidence type="ECO:0000256" key="7">
    <source>
        <dbReference type="ARBA" id="ARBA00022553"/>
    </source>
</evidence>
<evidence type="ECO:0000256" key="9">
    <source>
        <dbReference type="ARBA" id="ARBA00022723"/>
    </source>
</evidence>
<dbReference type="InterPro" id="IPR036028">
    <property type="entry name" value="SH3-like_dom_sf"/>
</dbReference>
<keyword evidence="11 26" id="KW-0863">Zinc-finger</keyword>
<keyword evidence="8 28" id="KW-0808">Transferase</keyword>
<dbReference type="InterPro" id="IPR011009">
    <property type="entry name" value="Kinase-like_dom_sf"/>
</dbReference>
<dbReference type="InterPro" id="IPR017441">
    <property type="entry name" value="Protein_kinase_ATP_BS"/>
</dbReference>
<dbReference type="InterPro" id="IPR001849">
    <property type="entry name" value="PH_domain"/>
</dbReference>
<dbReference type="GO" id="GO:0005856">
    <property type="term" value="C:cytoskeleton"/>
    <property type="evidence" value="ECO:0007669"/>
    <property type="project" value="UniProtKB-SubCell"/>
</dbReference>
<feature type="binding site" evidence="27">
    <location>
        <position position="846"/>
    </location>
    <ligand>
        <name>ATP</name>
        <dbReference type="ChEBI" id="CHEBI:30616"/>
    </ligand>
</feature>
<comment type="cofactor">
    <cofactor evidence="1">
        <name>Zn(2+)</name>
        <dbReference type="ChEBI" id="CHEBI:29105"/>
    </cofactor>
</comment>